<dbReference type="InterPro" id="IPR036259">
    <property type="entry name" value="MFS_trans_sf"/>
</dbReference>
<protein>
    <submittedName>
        <fullName evidence="7">Major facilitator superfamily transporter</fullName>
    </submittedName>
</protein>
<keyword evidence="8" id="KW-1185">Reference proteome</keyword>
<feature type="transmembrane region" description="Helical" evidence="6">
    <location>
        <begin position="527"/>
        <end position="550"/>
    </location>
</feature>
<feature type="transmembrane region" description="Helical" evidence="6">
    <location>
        <begin position="562"/>
        <end position="583"/>
    </location>
</feature>
<comment type="subcellular location">
    <subcellularLocation>
        <location evidence="1">Membrane</location>
        <topology evidence="1">Multi-pass membrane protein</topology>
    </subcellularLocation>
</comment>
<name>A0A9P6GUT9_9PLEO</name>
<feature type="transmembrane region" description="Helical" evidence="6">
    <location>
        <begin position="225"/>
        <end position="247"/>
    </location>
</feature>
<keyword evidence="3 6" id="KW-1133">Transmembrane helix</keyword>
<feature type="region of interest" description="Disordered" evidence="5">
    <location>
        <begin position="50"/>
        <end position="93"/>
    </location>
</feature>
<evidence type="ECO:0000256" key="1">
    <source>
        <dbReference type="ARBA" id="ARBA00004141"/>
    </source>
</evidence>
<dbReference type="PANTHER" id="PTHR23502:SF23">
    <property type="entry name" value="FLUCONAZOLE RESISTANCE PROTEIN 1"/>
    <property type="match status" value="1"/>
</dbReference>
<feature type="transmembrane region" description="Helical" evidence="6">
    <location>
        <begin position="277"/>
        <end position="305"/>
    </location>
</feature>
<gene>
    <name evidence="7" type="ORF">PMIN01_01528</name>
</gene>
<dbReference type="GO" id="GO:0015244">
    <property type="term" value="F:fluconazole transmembrane transporter activity"/>
    <property type="evidence" value="ECO:0007669"/>
    <property type="project" value="TreeGrafter"/>
</dbReference>
<evidence type="ECO:0000256" key="6">
    <source>
        <dbReference type="SAM" id="Phobius"/>
    </source>
</evidence>
<reference evidence="7" key="1">
    <citation type="journal article" date="2020" name="Mol. Plant Microbe Interact.">
        <title>Genome Sequence of the Biocontrol Agent Coniothyrium minitans strain Conio (IMI 134523).</title>
        <authorList>
            <person name="Patel D."/>
            <person name="Shittu T.A."/>
            <person name="Baroncelli R."/>
            <person name="Muthumeenakshi S."/>
            <person name="Osborne T.H."/>
            <person name="Janganan T.K."/>
            <person name="Sreenivasaprasad S."/>
        </authorList>
    </citation>
    <scope>NUCLEOTIDE SEQUENCE</scope>
    <source>
        <strain evidence="7">Conio</strain>
    </source>
</reference>
<organism evidence="7 8">
    <name type="scientific">Paraphaeosphaeria minitans</name>
    <dbReference type="NCBI Taxonomy" id="565426"/>
    <lineage>
        <taxon>Eukaryota</taxon>
        <taxon>Fungi</taxon>
        <taxon>Dikarya</taxon>
        <taxon>Ascomycota</taxon>
        <taxon>Pezizomycotina</taxon>
        <taxon>Dothideomycetes</taxon>
        <taxon>Pleosporomycetidae</taxon>
        <taxon>Pleosporales</taxon>
        <taxon>Massarineae</taxon>
        <taxon>Didymosphaeriaceae</taxon>
        <taxon>Paraphaeosphaeria</taxon>
    </lineage>
</organism>
<dbReference type="Gene3D" id="1.20.1250.20">
    <property type="entry name" value="MFS general substrate transporter like domains"/>
    <property type="match status" value="1"/>
</dbReference>
<evidence type="ECO:0000313" key="8">
    <source>
        <dbReference type="Proteomes" id="UP000756921"/>
    </source>
</evidence>
<dbReference type="AlphaFoldDB" id="A0A9P6GUT9"/>
<proteinExistence type="predicted"/>
<dbReference type="SUPFAM" id="SSF103473">
    <property type="entry name" value="MFS general substrate transporter"/>
    <property type="match status" value="1"/>
</dbReference>
<evidence type="ECO:0000256" key="4">
    <source>
        <dbReference type="ARBA" id="ARBA00023136"/>
    </source>
</evidence>
<feature type="compositionally biased region" description="Polar residues" evidence="5">
    <location>
        <begin position="55"/>
        <end position="66"/>
    </location>
</feature>
<evidence type="ECO:0000313" key="7">
    <source>
        <dbReference type="EMBL" id="KAF9741989.1"/>
    </source>
</evidence>
<comment type="caution">
    <text evidence="7">The sequence shown here is derived from an EMBL/GenBank/DDBJ whole genome shotgun (WGS) entry which is preliminary data.</text>
</comment>
<feature type="transmembrane region" description="Helical" evidence="6">
    <location>
        <begin position="190"/>
        <end position="213"/>
    </location>
</feature>
<evidence type="ECO:0000256" key="2">
    <source>
        <dbReference type="ARBA" id="ARBA00022692"/>
    </source>
</evidence>
<feature type="transmembrane region" description="Helical" evidence="6">
    <location>
        <begin position="495"/>
        <end position="520"/>
    </location>
</feature>
<dbReference type="GO" id="GO:1990961">
    <property type="term" value="P:xenobiotic detoxification by transmembrane export across the plasma membrane"/>
    <property type="evidence" value="ECO:0007669"/>
    <property type="project" value="TreeGrafter"/>
</dbReference>
<evidence type="ECO:0000256" key="3">
    <source>
        <dbReference type="ARBA" id="ARBA00022989"/>
    </source>
</evidence>
<dbReference type="Proteomes" id="UP000756921">
    <property type="component" value="Unassembled WGS sequence"/>
</dbReference>
<feature type="transmembrane region" description="Helical" evidence="6">
    <location>
        <begin position="428"/>
        <end position="450"/>
    </location>
</feature>
<feature type="transmembrane region" description="Helical" evidence="6">
    <location>
        <begin position="471"/>
        <end position="489"/>
    </location>
</feature>
<feature type="transmembrane region" description="Helical" evidence="6">
    <location>
        <begin position="311"/>
        <end position="331"/>
    </location>
</feature>
<dbReference type="InterPro" id="IPR011701">
    <property type="entry name" value="MFS"/>
</dbReference>
<feature type="transmembrane region" description="Helical" evidence="6">
    <location>
        <begin position="389"/>
        <end position="408"/>
    </location>
</feature>
<accession>A0A9P6GUT9</accession>
<keyword evidence="4 6" id="KW-0472">Membrane</keyword>
<dbReference type="EMBL" id="WJXW01000001">
    <property type="protein sequence ID" value="KAF9741989.1"/>
    <property type="molecule type" value="Genomic_DNA"/>
</dbReference>
<evidence type="ECO:0000256" key="5">
    <source>
        <dbReference type="SAM" id="MobiDB-lite"/>
    </source>
</evidence>
<sequence length="596" mass="66500">MVKALIRDAPFGRLIRILTKNRVFKYPEKDPNFQCPNSYAEGRTASIRCSVASRKPTNQSAGPTNTEDTEKQELQDDSTIQAPPAGIGETVGDPMRNIEKVLSASSSAADSSEMLRPVSSNITRTKSLPYTAGRLHQDEQAAIERKESRPIAPMKTADGSILVDWYSTDDPENPIYVSSEELVQIRFGVALLKASLGLALYVFGYGIGPLIFAPLSEVPTFGRNIPYITTFALFTIVALPTALPVSCQRRRKHGARYFEFSQILPANKSKDMFSLLYLPYAMAFWVSAAFAAPALGPLISGFAVYAENWRWAQWEVLWMAGPVFFLFFFFLPETSPSTILLNRAARLRKASGNENIRSQTEIERKDTPLSTIILEAIWKPMEITFKDPAIIFVNIYTALIYGIYYSFFEVFALVYPVMYGFTIGETGLVFACIIVGCIISMAIYFSYLHFYLIPDVLKNGLRAQEFRLQPALIACFGPTIGLFMFAWLANPSIHWMGTVVGCTIYAITVYILMQCIFTYVPMSYPQYAASLFAGNDFFRSLFAFGSVLFSRSMYIDLGVGKGLSLLGGLSVMGIIGMWALYFYGARLRARSKFAIS</sequence>
<dbReference type="Pfam" id="PF07690">
    <property type="entry name" value="MFS_1"/>
    <property type="match status" value="1"/>
</dbReference>
<dbReference type="GO" id="GO:0005886">
    <property type="term" value="C:plasma membrane"/>
    <property type="evidence" value="ECO:0007669"/>
    <property type="project" value="TreeGrafter"/>
</dbReference>
<dbReference type="OrthoDB" id="3357846at2759"/>
<dbReference type="PANTHER" id="PTHR23502">
    <property type="entry name" value="MAJOR FACILITATOR SUPERFAMILY"/>
    <property type="match status" value="1"/>
</dbReference>
<keyword evidence="2 6" id="KW-0812">Transmembrane</keyword>